<reference evidence="3" key="1">
    <citation type="submission" date="2021-01" db="EMBL/GenBank/DDBJ databases">
        <authorList>
            <person name="Corre E."/>
            <person name="Pelletier E."/>
            <person name="Niang G."/>
            <person name="Scheremetjew M."/>
            <person name="Finn R."/>
            <person name="Kale V."/>
            <person name="Holt S."/>
            <person name="Cochrane G."/>
            <person name="Meng A."/>
            <person name="Brown T."/>
            <person name="Cohen L."/>
        </authorList>
    </citation>
    <scope>NUCLEOTIDE SEQUENCE</scope>
    <source>
        <strain evidence="3">CCMP1594</strain>
    </source>
</reference>
<feature type="coiled-coil region" evidence="1">
    <location>
        <begin position="118"/>
        <end position="145"/>
    </location>
</feature>
<evidence type="ECO:0000256" key="2">
    <source>
        <dbReference type="SAM" id="MobiDB-lite"/>
    </source>
</evidence>
<feature type="coiled-coil region" evidence="1">
    <location>
        <begin position="9"/>
        <end position="75"/>
    </location>
</feature>
<sequence length="274" mass="31645">MPESLSERCERYRVQRNDAEAELDKLEHSVSQLRTESQRRIHHLERQVKDAEVDQRRLKNQVKAAEVSQRQLRRNNQTLKHDATQWRRFVNQWEEENERFYARVSAVSAEPGETALGARVAQRMVDALKNRVALLEKAQDQTAHEYEEVKEVAQGLKRMCHQERANSAMLVHSLQERLAQERDAREFAVQDLRRRLAQERTAKEFALQLAEDSTAREQQSAATMYAARRICAVAALGAGSTAAACIAAQEHVRRTRRKRGTKGGRRHNRGKFRA</sequence>
<evidence type="ECO:0000256" key="1">
    <source>
        <dbReference type="SAM" id="Coils"/>
    </source>
</evidence>
<dbReference type="EMBL" id="HBJA01102309">
    <property type="protein sequence ID" value="CAE0824033.1"/>
    <property type="molecule type" value="Transcribed_RNA"/>
</dbReference>
<name>A0A7S4G3D7_9EUGL</name>
<proteinExistence type="predicted"/>
<gene>
    <name evidence="3" type="ORF">EGYM00163_LOCUS35237</name>
</gene>
<protein>
    <submittedName>
        <fullName evidence="3">Uncharacterized protein</fullName>
    </submittedName>
</protein>
<feature type="region of interest" description="Disordered" evidence="2">
    <location>
        <begin position="250"/>
        <end position="274"/>
    </location>
</feature>
<evidence type="ECO:0000313" key="3">
    <source>
        <dbReference type="EMBL" id="CAE0824033.1"/>
    </source>
</evidence>
<keyword evidence="1" id="KW-0175">Coiled coil</keyword>
<accession>A0A7S4G3D7</accession>
<feature type="compositionally biased region" description="Basic residues" evidence="2">
    <location>
        <begin position="253"/>
        <end position="274"/>
    </location>
</feature>
<organism evidence="3">
    <name type="scientific">Eutreptiella gymnastica</name>
    <dbReference type="NCBI Taxonomy" id="73025"/>
    <lineage>
        <taxon>Eukaryota</taxon>
        <taxon>Discoba</taxon>
        <taxon>Euglenozoa</taxon>
        <taxon>Euglenida</taxon>
        <taxon>Spirocuta</taxon>
        <taxon>Euglenophyceae</taxon>
        <taxon>Eutreptiales</taxon>
        <taxon>Eutreptiaceae</taxon>
        <taxon>Eutreptiella</taxon>
    </lineage>
</organism>
<dbReference type="AlphaFoldDB" id="A0A7S4G3D7"/>